<keyword evidence="7" id="KW-0488">Methylation</keyword>
<dbReference type="EC" id="1.1.1.211" evidence="35"/>
<evidence type="ECO:0000259" key="43">
    <source>
        <dbReference type="Pfam" id="PF02737"/>
    </source>
</evidence>
<evidence type="ECO:0000256" key="37">
    <source>
        <dbReference type="ARBA" id="ARBA00077617"/>
    </source>
</evidence>
<dbReference type="Pfam" id="PF02737">
    <property type="entry name" value="3HCDH_N"/>
    <property type="match status" value="1"/>
</dbReference>
<dbReference type="SUPFAM" id="SSF52096">
    <property type="entry name" value="ClpP/crotonase"/>
    <property type="match status" value="1"/>
</dbReference>
<keyword evidence="13" id="KW-0007">Acetylation</keyword>
<evidence type="ECO:0000256" key="18">
    <source>
        <dbReference type="ARBA" id="ARBA00023136"/>
    </source>
</evidence>
<evidence type="ECO:0000256" key="10">
    <source>
        <dbReference type="ARBA" id="ARBA00022792"/>
    </source>
</evidence>
<dbReference type="InterPro" id="IPR050136">
    <property type="entry name" value="FA_oxidation_alpha_subunit"/>
</dbReference>
<evidence type="ECO:0000256" key="9">
    <source>
        <dbReference type="ARBA" id="ARBA00022679"/>
    </source>
</evidence>
<evidence type="ECO:0000256" key="12">
    <source>
        <dbReference type="ARBA" id="ARBA00022946"/>
    </source>
</evidence>
<comment type="similarity">
    <text evidence="5">In the N-terminal section; belongs to the enoyl-CoA hydratase/isomerase family.</text>
</comment>
<dbReference type="SUPFAM" id="SSF48179">
    <property type="entry name" value="6-phosphogluconate dehydrogenase C-terminal domain-like"/>
    <property type="match status" value="2"/>
</dbReference>
<dbReference type="GO" id="GO:0006635">
    <property type="term" value="P:fatty acid beta-oxidation"/>
    <property type="evidence" value="ECO:0007669"/>
    <property type="project" value="UniProtKB-UniPathway"/>
</dbReference>
<dbReference type="FunFam" id="3.40.50.720:FF:000009">
    <property type="entry name" value="Fatty oxidation complex, alpha subunit"/>
    <property type="match status" value="1"/>
</dbReference>
<comment type="catalytic activity">
    <reaction evidence="23">
        <text>(3S)-hydroxydecanoyl-CoA + NAD(+) = 3-oxodecanoyl-CoA + NADH + H(+)</text>
        <dbReference type="Rhea" id="RHEA:31187"/>
        <dbReference type="ChEBI" id="CHEBI:15378"/>
        <dbReference type="ChEBI" id="CHEBI:57540"/>
        <dbReference type="ChEBI" id="CHEBI:57945"/>
        <dbReference type="ChEBI" id="CHEBI:62548"/>
        <dbReference type="ChEBI" id="CHEBI:62616"/>
    </reaction>
    <physiologicalReaction direction="left-to-right" evidence="23">
        <dbReference type="Rhea" id="RHEA:31188"/>
    </physiologicalReaction>
</comment>
<keyword evidence="16" id="KW-0443">Lipid metabolism</keyword>
<dbReference type="PANTHER" id="PTHR43612">
    <property type="entry name" value="TRIFUNCTIONAL ENZYME SUBUNIT ALPHA"/>
    <property type="match status" value="1"/>
</dbReference>
<dbReference type="CDD" id="cd06558">
    <property type="entry name" value="crotonase-like"/>
    <property type="match status" value="1"/>
</dbReference>
<feature type="site" description="Important for hydroxyacyl-coenzyme A dehydrogenase activity" evidence="40">
    <location>
        <position position="499"/>
    </location>
</feature>
<comment type="catalytic activity">
    <reaction evidence="27">
        <text>(3S)-hydroxyoctanoyl-CoA = (2E)-octenoyl-CoA + H2O</text>
        <dbReference type="Rhea" id="RHEA:31199"/>
        <dbReference type="ChEBI" id="CHEBI:15377"/>
        <dbReference type="ChEBI" id="CHEBI:62242"/>
        <dbReference type="ChEBI" id="CHEBI:62617"/>
    </reaction>
    <physiologicalReaction direction="right-to-left" evidence="27">
        <dbReference type="Rhea" id="RHEA:31201"/>
    </physiologicalReaction>
</comment>
<evidence type="ECO:0000256" key="4">
    <source>
        <dbReference type="ARBA" id="ARBA00007005"/>
    </source>
</evidence>
<reference evidence="44" key="1">
    <citation type="submission" date="2017-05" db="UniProtKB">
        <authorList>
            <consortium name="EnsemblMetazoa"/>
        </authorList>
    </citation>
    <scope>IDENTIFICATION</scope>
</reference>
<dbReference type="PROSITE" id="PS00067">
    <property type="entry name" value="3HCDH"/>
    <property type="match status" value="1"/>
</dbReference>
<keyword evidence="11" id="KW-0276">Fatty acid metabolism</keyword>
<comment type="catalytic activity">
    <reaction evidence="30">
        <text>(3S)-hydroxytetradecanoyl-CoA + NAD(+) = 3-oxotetradecanoyl-CoA + NADH + H(+)</text>
        <dbReference type="Rhea" id="RHEA:31167"/>
        <dbReference type="ChEBI" id="CHEBI:15378"/>
        <dbReference type="ChEBI" id="CHEBI:57540"/>
        <dbReference type="ChEBI" id="CHEBI:57945"/>
        <dbReference type="ChEBI" id="CHEBI:62543"/>
        <dbReference type="ChEBI" id="CHEBI:62614"/>
    </reaction>
    <physiologicalReaction direction="left-to-right" evidence="30">
        <dbReference type="Rhea" id="RHEA:31168"/>
    </physiologicalReaction>
</comment>
<comment type="catalytic activity">
    <reaction evidence="33">
        <text>1'-[1,2-di-(9Z,12Z-octadecadienoyl)-sn-glycero-3-phospho]-3'-[1-(9Z,12Z-octadecadienoyl)-sn-glycero-3-phospho]-glycerol + hexadecanoyl-CoA = 1'-[1,2-di-(9Z,12Z-octadecadienoyl)-sn-glycero-3-phospho]-3'-[1-(9Z,12Z-octadecadienoyl)-2-hexadecanoyl-sn-glycero-3-phospho]-glycerol + CoA</text>
        <dbReference type="Rhea" id="RHEA:43680"/>
        <dbReference type="ChEBI" id="CHEBI:57287"/>
        <dbReference type="ChEBI" id="CHEBI:57379"/>
        <dbReference type="ChEBI" id="CHEBI:83580"/>
        <dbReference type="ChEBI" id="CHEBI:83583"/>
    </reaction>
    <physiologicalReaction direction="left-to-right" evidence="33">
        <dbReference type="Rhea" id="RHEA:43681"/>
    </physiologicalReaction>
</comment>
<evidence type="ECO:0000256" key="22">
    <source>
        <dbReference type="ARBA" id="ARBA00047613"/>
    </source>
</evidence>
<evidence type="ECO:0000256" key="19">
    <source>
        <dbReference type="ARBA" id="ARBA00023239"/>
    </source>
</evidence>
<proteinExistence type="inferred from homology"/>
<feature type="site" description="Important for long-chain enoyl-CoA hydratase activity" evidence="40">
    <location>
        <position position="148"/>
    </location>
</feature>
<comment type="catalytic activity">
    <reaction evidence="22">
        <text>(3S)-hydroxyhexadecanoyl-CoA + NAD(+) = 3-oxohexadecanoyl-CoA + NADH + H(+)</text>
        <dbReference type="Rhea" id="RHEA:31159"/>
        <dbReference type="ChEBI" id="CHEBI:15378"/>
        <dbReference type="ChEBI" id="CHEBI:57349"/>
        <dbReference type="ChEBI" id="CHEBI:57540"/>
        <dbReference type="ChEBI" id="CHEBI:57945"/>
        <dbReference type="ChEBI" id="CHEBI:62613"/>
    </reaction>
    <physiologicalReaction direction="left-to-right" evidence="22">
        <dbReference type="Rhea" id="RHEA:31160"/>
    </physiologicalReaction>
</comment>
<dbReference type="GO" id="GO:0005743">
    <property type="term" value="C:mitochondrial inner membrane"/>
    <property type="evidence" value="ECO:0007669"/>
    <property type="project" value="UniProtKB-SubCell"/>
</dbReference>
<name>A0A1X7VGW7_AMPQE</name>
<keyword evidence="9" id="KW-0808">Transferase</keyword>
<dbReference type="EnsemblMetazoa" id="Aqu2.1.39203_001">
    <property type="protein sequence ID" value="Aqu2.1.39203_001"/>
    <property type="gene ID" value="Aqu2.1.39203"/>
</dbReference>
<evidence type="ECO:0000256" key="24">
    <source>
        <dbReference type="ARBA" id="ARBA00050222"/>
    </source>
</evidence>
<evidence type="ECO:0000256" key="21">
    <source>
        <dbReference type="ARBA" id="ARBA00035854"/>
    </source>
</evidence>
<keyword evidence="20" id="KW-0511">Multifunctional enzyme</keyword>
<dbReference type="PANTHER" id="PTHR43612:SF3">
    <property type="entry name" value="TRIFUNCTIONAL ENZYME SUBUNIT ALPHA, MITOCHONDRIAL"/>
    <property type="match status" value="1"/>
</dbReference>
<dbReference type="InterPro" id="IPR012803">
    <property type="entry name" value="Fa_ox_alpha_mit"/>
</dbReference>
<evidence type="ECO:0000256" key="3">
    <source>
        <dbReference type="ARBA" id="ARBA00005005"/>
    </source>
</evidence>
<dbReference type="InterPro" id="IPR008927">
    <property type="entry name" value="6-PGluconate_DH-like_C_sf"/>
</dbReference>
<organism evidence="44">
    <name type="scientific">Amphimedon queenslandica</name>
    <name type="common">Sponge</name>
    <dbReference type="NCBI Taxonomy" id="400682"/>
    <lineage>
        <taxon>Eukaryota</taxon>
        <taxon>Metazoa</taxon>
        <taxon>Porifera</taxon>
        <taxon>Demospongiae</taxon>
        <taxon>Heteroscleromorpha</taxon>
        <taxon>Haplosclerida</taxon>
        <taxon>Niphatidae</taxon>
        <taxon>Amphimedon</taxon>
    </lineage>
</organism>
<evidence type="ECO:0000259" key="42">
    <source>
        <dbReference type="Pfam" id="PF00725"/>
    </source>
</evidence>
<keyword evidence="17" id="KW-0496">Mitochondrion</keyword>
<evidence type="ECO:0000256" key="27">
    <source>
        <dbReference type="ARBA" id="ARBA00051877"/>
    </source>
</evidence>
<dbReference type="PROSITE" id="PS00166">
    <property type="entry name" value="ENOYL_COA_HYDRATASE"/>
    <property type="match status" value="1"/>
</dbReference>
<dbReference type="InterPro" id="IPR006108">
    <property type="entry name" value="3HC_DH_C"/>
</dbReference>
<keyword evidence="10" id="KW-0999">Mitochondrion inner membrane</keyword>
<evidence type="ECO:0000256" key="26">
    <source>
        <dbReference type="ARBA" id="ARBA00051215"/>
    </source>
</evidence>
<dbReference type="FunFam" id="3.90.226.10:FF:000011">
    <property type="entry name" value="Fatty acid oxidation complex subunit alpha"/>
    <property type="match status" value="1"/>
</dbReference>
<evidence type="ECO:0000256" key="32">
    <source>
        <dbReference type="ARBA" id="ARBA00052945"/>
    </source>
</evidence>
<comment type="catalytic activity">
    <reaction evidence="31">
        <text>1'-[1,2-di-(9Z,12Z-octadecadienoyl)-sn-glycero-3-phospho]-3'-[1-(9Z,12Z-octadecadienoyl)-sn-glycero-3-phospho]-glycerol + (9Z)-octadecenoyl-CoA = 1'-[1,2-di-(9Z,12Z-octadecadienoyl)-sn-glycero-3-phospho]-3'-[1-(9Z,12Z-octadecadienoyl)-2-(9Z-octadecenoyl)-sn-glycero-3-phospho]-glycerol + CoA</text>
        <dbReference type="Rhea" id="RHEA:43676"/>
        <dbReference type="ChEBI" id="CHEBI:57287"/>
        <dbReference type="ChEBI" id="CHEBI:57387"/>
        <dbReference type="ChEBI" id="CHEBI:83580"/>
        <dbReference type="ChEBI" id="CHEBI:83582"/>
    </reaction>
    <physiologicalReaction direction="left-to-right" evidence="31">
        <dbReference type="Rhea" id="RHEA:43677"/>
    </physiologicalReaction>
</comment>
<keyword evidence="12" id="KW-0809">Transit peptide</keyword>
<dbReference type="UniPathway" id="UPA00659"/>
<evidence type="ECO:0000256" key="38">
    <source>
        <dbReference type="ARBA" id="ARBA00083277"/>
    </source>
</evidence>
<dbReference type="Gene3D" id="3.90.226.10">
    <property type="entry name" value="2-enoyl-CoA Hydratase, Chain A, domain 1"/>
    <property type="match status" value="1"/>
</dbReference>
<keyword evidence="15" id="KW-0520">NAD</keyword>
<comment type="subunit">
    <text evidence="34">Heterotetramer of 2 alpha/HADHA and 2 beta/HADHB subunits; forms the mitochondrial trifunctional enzyme. Also purified as higher order heterooligomers including a 4 alpha/HADHA and 4 beta/HADHB heterooligomer which physiological significance remains unclear. The mitochondrial trifunctional enzyme interacts with MTLN.</text>
</comment>
<dbReference type="InParanoid" id="A0A1X7VGW7"/>
<evidence type="ECO:0000256" key="13">
    <source>
        <dbReference type="ARBA" id="ARBA00022990"/>
    </source>
</evidence>
<evidence type="ECO:0000256" key="25">
    <source>
        <dbReference type="ARBA" id="ARBA00050446"/>
    </source>
</evidence>
<evidence type="ECO:0000256" key="39">
    <source>
        <dbReference type="PIRSR" id="PIRSR612803-1"/>
    </source>
</evidence>
<dbReference type="InterPro" id="IPR006180">
    <property type="entry name" value="3-OHacyl-CoA_DH_CS"/>
</dbReference>
<evidence type="ECO:0000256" key="8">
    <source>
        <dbReference type="ARBA" id="ARBA00022553"/>
    </source>
</evidence>
<evidence type="ECO:0000256" key="7">
    <source>
        <dbReference type="ARBA" id="ARBA00022481"/>
    </source>
</evidence>
<keyword evidence="18" id="KW-0472">Membrane</keyword>
<comment type="pathway">
    <text evidence="3">Lipid metabolism; fatty acid beta-oxidation.</text>
</comment>
<dbReference type="GO" id="GO:0016740">
    <property type="term" value="F:transferase activity"/>
    <property type="evidence" value="ECO:0007669"/>
    <property type="project" value="UniProtKB-KW"/>
</dbReference>
<dbReference type="STRING" id="400682.A0A1X7VGW7"/>
<dbReference type="GO" id="GO:0016507">
    <property type="term" value="C:mitochondrial fatty acid beta-oxidation multienzyme complex"/>
    <property type="evidence" value="ECO:0007669"/>
    <property type="project" value="InterPro"/>
</dbReference>
<comment type="subcellular location">
    <subcellularLocation>
        <location evidence="2">Mitochondrion inner membrane</location>
    </subcellularLocation>
</comment>
<keyword evidence="8" id="KW-0597">Phosphoprotein</keyword>
<evidence type="ECO:0000256" key="1">
    <source>
        <dbReference type="ARBA" id="ARBA00000469"/>
    </source>
</evidence>
<dbReference type="Pfam" id="PF00725">
    <property type="entry name" value="3HCDH"/>
    <property type="match status" value="1"/>
</dbReference>
<comment type="catalytic activity">
    <reaction evidence="24">
        <text>1'-[1,2-di-(9Z,12Z-octadecadienoyl)-sn-glycero-3-phospho]-3'-[1-(9Z,12Z-octadecadienoyl)-sn-glycero-3-phospho]-glycerol + (9Z,12Z)-octadecadienoyl-CoA = 1',3'-bis-[1,2-di-(9Z,12Z-octadecadienoyl)-sn-glycero-3-phospho]-glycerol + CoA</text>
        <dbReference type="Rhea" id="RHEA:43672"/>
        <dbReference type="ChEBI" id="CHEBI:57287"/>
        <dbReference type="ChEBI" id="CHEBI:57383"/>
        <dbReference type="ChEBI" id="CHEBI:83580"/>
        <dbReference type="ChEBI" id="CHEBI:83581"/>
    </reaction>
    <physiologicalReaction direction="left-to-right" evidence="24">
        <dbReference type="Rhea" id="RHEA:43673"/>
    </physiologicalReaction>
</comment>
<evidence type="ECO:0000256" key="20">
    <source>
        <dbReference type="ARBA" id="ARBA00023268"/>
    </source>
</evidence>
<feature type="domain" description="3-hydroxyacyl-CoA dehydrogenase C-terminal" evidence="42">
    <location>
        <begin position="545"/>
        <end position="640"/>
    </location>
</feature>
<evidence type="ECO:0000256" key="6">
    <source>
        <dbReference type="ARBA" id="ARBA00012076"/>
    </source>
</evidence>
<dbReference type="SUPFAM" id="SSF51735">
    <property type="entry name" value="NAD(P)-binding Rossmann-fold domains"/>
    <property type="match status" value="1"/>
</dbReference>
<evidence type="ECO:0000256" key="29">
    <source>
        <dbReference type="ARBA" id="ARBA00052711"/>
    </source>
</evidence>
<dbReference type="GO" id="GO:0016509">
    <property type="term" value="F:long-chain (3S)-3-hydroxyacyl-CoA dehydrogenase (NAD+) activity"/>
    <property type="evidence" value="ECO:0007669"/>
    <property type="project" value="UniProtKB-EC"/>
</dbReference>
<dbReference type="InterPro" id="IPR001753">
    <property type="entry name" value="Enoyl-CoA_hydra/iso"/>
</dbReference>
<dbReference type="FunFam" id="1.10.1040.50:FF:000002">
    <property type="entry name" value="Trifunctional enzyme subunit alpha, mitochondrial"/>
    <property type="match status" value="1"/>
</dbReference>
<evidence type="ECO:0000256" key="36">
    <source>
        <dbReference type="ARBA" id="ARBA00068347"/>
    </source>
</evidence>
<dbReference type="eggNOG" id="KOG1683">
    <property type="taxonomic scope" value="Eukaryota"/>
</dbReference>
<accession>A0A1X7VGW7</accession>
<comment type="catalytic activity">
    <reaction evidence="1">
        <text>(3S)-hydroxyhexadecanoyl-CoA = (2E)-hexadecenoyl-CoA + H2O</text>
        <dbReference type="Rhea" id="RHEA:31163"/>
        <dbReference type="ChEBI" id="CHEBI:15377"/>
        <dbReference type="ChEBI" id="CHEBI:61526"/>
        <dbReference type="ChEBI" id="CHEBI:62613"/>
    </reaction>
    <physiologicalReaction direction="right-to-left" evidence="1">
        <dbReference type="Rhea" id="RHEA:31165"/>
    </physiologicalReaction>
</comment>
<evidence type="ECO:0000256" key="23">
    <source>
        <dbReference type="ARBA" id="ARBA00048361"/>
    </source>
</evidence>
<comment type="catalytic activity">
    <reaction evidence="26">
        <text>a 4-saturated-(3S)-3-hydroxyacyl-CoA = a (3E)-enoyl-CoA + H2O</text>
        <dbReference type="Rhea" id="RHEA:20724"/>
        <dbReference type="ChEBI" id="CHEBI:15377"/>
        <dbReference type="ChEBI" id="CHEBI:58521"/>
        <dbReference type="ChEBI" id="CHEBI:137480"/>
        <dbReference type="EC" id="4.2.1.17"/>
    </reaction>
    <physiologicalReaction direction="right-to-left" evidence="26">
        <dbReference type="Rhea" id="RHEA:20726"/>
    </physiologicalReaction>
</comment>
<evidence type="ECO:0000256" key="28">
    <source>
        <dbReference type="ARBA" id="ARBA00052224"/>
    </source>
</evidence>
<comment type="similarity">
    <text evidence="4">In the central section; belongs to the 3-hydroxyacyl-CoA dehydrogenase family.</text>
</comment>
<evidence type="ECO:0000313" key="44">
    <source>
        <dbReference type="EnsemblMetazoa" id="Aqu2.1.39203_001"/>
    </source>
</evidence>
<dbReference type="EC" id="4.2.1.17" evidence="6"/>
<sequence length="763" mass="83346">MANIVKLVSRLPKAYTVPLSSSLRWYTVPTSAASRKHIRCEIKNNVAVVKLDQADSKVNTLSKELSDELVQTLNEIIDNPEAKAAVIISAKPGSFIAGADIGMLDSAKSDKELQEISKNGQSMIQKMEDNKKPVVAAINGQCLGGGLEVAMGCHYRIATKHPKTFVGQPEVMLGLLPGAGGTQRLPRLVGLPDSLDMMLTGKNVRADKAKKLGLIDLLVDPLGPGVASPEERTMQYLEEVAINTANALANGTMSLPSRERSWTSMKGLMYNLTTHQKHVRNYVFKQARTKVLKLTNGLYPAPMKIMECVRVGLEKGLAEGYEAESIGFRELGMGSQSKALKSLFFGQTKCKKNRFGAPSKPINNVAVLGAGLMGAGIVQVSLQKGYNVILKDKDEEGLSRGYQQIYKGINGRVRKRAMTKFERDRTMSNLSTQLDYQGFNRADIVIEAVFEDLGLKHRVIKEVEEVVPPHCVFASNTSALPIADIAKGSKRPELVVGMHYFSPVDKMPLLEIITTDKTTKEASAIAVDVGLKQGKTVIVVKDGPGFYTTRCLAPMLAEAIRLLQEGLGPANLDKYSKDYGFPVGLATLADEVGLDVAMHVAKDLSSKFGTRFGGSDIGVLEDLVGRGFLGRKSGKGCYVYTDKKNRSVNTEAEELLQKYQISLAGSHDVEEVQLRLISRFVNEAIYCLQEGILSDPVDGDIGAVFGLGFPPFRGGPFRFTDSFGAQNLLDKINQFREVYGEHFEPAPLLVDYAKDPSKKFYPK</sequence>
<dbReference type="InterPro" id="IPR029045">
    <property type="entry name" value="ClpP/crotonase-like_dom_sf"/>
</dbReference>
<dbReference type="GO" id="GO:0004300">
    <property type="term" value="F:enoyl-CoA hydratase activity"/>
    <property type="evidence" value="ECO:0007669"/>
    <property type="project" value="UniProtKB-EC"/>
</dbReference>
<dbReference type="Pfam" id="PF00378">
    <property type="entry name" value="ECH_1"/>
    <property type="match status" value="1"/>
</dbReference>
<dbReference type="OrthoDB" id="10004768at2759"/>
<evidence type="ECO:0000256" key="17">
    <source>
        <dbReference type="ARBA" id="ARBA00023128"/>
    </source>
</evidence>
<dbReference type="AlphaFoldDB" id="A0A1X7VGW7"/>
<comment type="catalytic activity">
    <reaction evidence="28">
        <text>(3S)-hydroxyoctanoyl-CoA + NAD(+) = 3-oxooctanoyl-CoA + NADH + H(+)</text>
        <dbReference type="Rhea" id="RHEA:31195"/>
        <dbReference type="ChEBI" id="CHEBI:15378"/>
        <dbReference type="ChEBI" id="CHEBI:57540"/>
        <dbReference type="ChEBI" id="CHEBI:57945"/>
        <dbReference type="ChEBI" id="CHEBI:62617"/>
        <dbReference type="ChEBI" id="CHEBI:62619"/>
    </reaction>
    <physiologicalReaction direction="left-to-right" evidence="28">
        <dbReference type="Rhea" id="RHEA:31196"/>
    </physiologicalReaction>
</comment>
<evidence type="ECO:0000256" key="30">
    <source>
        <dbReference type="ARBA" id="ARBA00052834"/>
    </source>
</evidence>
<feature type="site" description="Important for long-chain enoyl-CoA hydratase activity" evidence="40">
    <location>
        <position position="170"/>
    </location>
</feature>
<protein>
    <recommendedName>
        <fullName evidence="36">Trifunctional enzyme subunit alpha, mitochondrial</fullName>
        <ecNumber evidence="35">1.1.1.211</ecNumber>
        <ecNumber evidence="6">4.2.1.17</ecNumber>
    </recommendedName>
    <alternativeName>
        <fullName evidence="37">Monolysocardiolipin acyltransferase</fullName>
    </alternativeName>
    <alternativeName>
        <fullName evidence="38">TP-alpha</fullName>
    </alternativeName>
</protein>
<dbReference type="InterPro" id="IPR018376">
    <property type="entry name" value="Enoyl-CoA_hyd/isom_CS"/>
</dbReference>
<evidence type="ECO:0000256" key="35">
    <source>
        <dbReference type="ARBA" id="ARBA00066806"/>
    </source>
</evidence>
<evidence type="ECO:0000256" key="5">
    <source>
        <dbReference type="ARBA" id="ARBA00008750"/>
    </source>
</evidence>
<evidence type="ECO:0000256" key="31">
    <source>
        <dbReference type="ARBA" id="ARBA00052860"/>
    </source>
</evidence>
<feature type="active site" description="For hydroxyacyl-coenzyme A dehydrogenase activity" evidence="39">
    <location>
        <position position="511"/>
    </location>
</feature>
<comment type="catalytic activity">
    <reaction evidence="32">
        <text>(3S)-3-hydroxydodecanoyl-CoA + NAD(+) = 3-oxododecanoyl-CoA + NADH + H(+)</text>
        <dbReference type="Rhea" id="RHEA:31179"/>
        <dbReference type="ChEBI" id="CHEBI:15378"/>
        <dbReference type="ChEBI" id="CHEBI:57540"/>
        <dbReference type="ChEBI" id="CHEBI:57945"/>
        <dbReference type="ChEBI" id="CHEBI:62558"/>
        <dbReference type="ChEBI" id="CHEBI:62615"/>
    </reaction>
    <physiologicalReaction direction="left-to-right" evidence="32">
        <dbReference type="Rhea" id="RHEA:31180"/>
    </physiologicalReaction>
</comment>
<keyword evidence="19" id="KW-0456">Lyase</keyword>
<evidence type="ECO:0000256" key="34">
    <source>
        <dbReference type="ARBA" id="ARBA00062153"/>
    </source>
</evidence>
<evidence type="ECO:0000256" key="40">
    <source>
        <dbReference type="PIRSR" id="PIRSR612803-2"/>
    </source>
</evidence>
<dbReference type="Gene3D" id="1.10.1040.50">
    <property type="match status" value="1"/>
</dbReference>
<evidence type="ECO:0000256" key="2">
    <source>
        <dbReference type="ARBA" id="ARBA00004273"/>
    </source>
</evidence>
<dbReference type="InterPro" id="IPR036291">
    <property type="entry name" value="NAD(P)-bd_dom_sf"/>
</dbReference>
<comment type="catalytic activity">
    <reaction evidence="29">
        <text>(3S)-3-hydroxydodecanoyl-CoA = (2E)-dodecenoyl-CoA + H2O</text>
        <dbReference type="Rhea" id="RHEA:31075"/>
        <dbReference type="ChEBI" id="CHEBI:15377"/>
        <dbReference type="ChEBI" id="CHEBI:57330"/>
        <dbReference type="ChEBI" id="CHEBI:62558"/>
    </reaction>
    <physiologicalReaction direction="right-to-left" evidence="29">
        <dbReference type="Rhea" id="RHEA:31077"/>
    </physiologicalReaction>
</comment>
<dbReference type="Gene3D" id="3.40.50.720">
    <property type="entry name" value="NAD(P)-binding Rossmann-like Domain"/>
    <property type="match status" value="1"/>
</dbReference>
<evidence type="ECO:0000256" key="14">
    <source>
        <dbReference type="ARBA" id="ARBA00023002"/>
    </source>
</evidence>
<comment type="catalytic activity">
    <reaction evidence="25">
        <text>a long-chain (3S)-3-hydroxy fatty acyl-CoA + NAD(+) = a long-chain 3-oxo-fatty acyl-CoA + NADH + H(+)</text>
        <dbReference type="Rhea" id="RHEA:52656"/>
        <dbReference type="ChEBI" id="CHEBI:15378"/>
        <dbReference type="ChEBI" id="CHEBI:57540"/>
        <dbReference type="ChEBI" id="CHEBI:57945"/>
        <dbReference type="ChEBI" id="CHEBI:136757"/>
        <dbReference type="ChEBI" id="CHEBI:136758"/>
        <dbReference type="EC" id="1.1.1.211"/>
    </reaction>
    <physiologicalReaction direction="left-to-right" evidence="25">
        <dbReference type="Rhea" id="RHEA:52657"/>
    </physiologicalReaction>
</comment>
<dbReference type="NCBIfam" id="TIGR02441">
    <property type="entry name" value="fa_ox_alpha_mit"/>
    <property type="match status" value="1"/>
</dbReference>
<evidence type="ECO:0000256" key="41">
    <source>
        <dbReference type="RuleBase" id="RU003707"/>
    </source>
</evidence>
<comment type="similarity">
    <text evidence="41">Belongs to the enoyl-CoA hydratase/isomerase family.</text>
</comment>
<dbReference type="InterPro" id="IPR006176">
    <property type="entry name" value="3-OHacyl-CoA_DH_NAD-bd"/>
</dbReference>
<evidence type="ECO:0000256" key="16">
    <source>
        <dbReference type="ARBA" id="ARBA00023098"/>
    </source>
</evidence>
<evidence type="ECO:0000256" key="15">
    <source>
        <dbReference type="ARBA" id="ARBA00023027"/>
    </source>
</evidence>
<keyword evidence="14" id="KW-0560">Oxidoreductase</keyword>
<feature type="domain" description="3-hydroxyacyl-CoA dehydrogenase NAD binding" evidence="43">
    <location>
        <begin position="364"/>
        <end position="542"/>
    </location>
</feature>
<evidence type="ECO:0000256" key="11">
    <source>
        <dbReference type="ARBA" id="ARBA00022832"/>
    </source>
</evidence>
<comment type="catalytic activity">
    <reaction evidence="21">
        <text>a (3S)-3-hydroxyacyl-CoA = a (2E)-enoyl-CoA + H2O</text>
        <dbReference type="Rhea" id="RHEA:16105"/>
        <dbReference type="ChEBI" id="CHEBI:15377"/>
        <dbReference type="ChEBI" id="CHEBI:57318"/>
        <dbReference type="ChEBI" id="CHEBI:58856"/>
        <dbReference type="EC" id="4.2.1.17"/>
    </reaction>
    <physiologicalReaction direction="right-to-left" evidence="21">
        <dbReference type="Rhea" id="RHEA:16107"/>
    </physiologicalReaction>
</comment>
<dbReference type="GO" id="GO:0070403">
    <property type="term" value="F:NAD+ binding"/>
    <property type="evidence" value="ECO:0007669"/>
    <property type="project" value="InterPro"/>
</dbReference>
<evidence type="ECO:0000256" key="33">
    <source>
        <dbReference type="ARBA" id="ARBA00052989"/>
    </source>
</evidence>